<evidence type="ECO:0000256" key="4">
    <source>
        <dbReference type="SAM" id="MobiDB-lite"/>
    </source>
</evidence>
<dbReference type="PANTHER" id="PTHR13743:SF112">
    <property type="entry name" value="BEACH DOMAIN-CONTAINING PROTEIN"/>
    <property type="match status" value="1"/>
</dbReference>
<dbReference type="Gene3D" id="1.10.1540.10">
    <property type="entry name" value="BEACH domain"/>
    <property type="match status" value="1"/>
</dbReference>
<dbReference type="CDD" id="cd06071">
    <property type="entry name" value="Beach"/>
    <property type="match status" value="1"/>
</dbReference>
<dbReference type="SUPFAM" id="SSF81837">
    <property type="entry name" value="BEACH domain"/>
    <property type="match status" value="1"/>
</dbReference>
<dbReference type="FunFam" id="1.10.1540.10:FF:000001">
    <property type="entry name" value="neurobeachin isoform X1"/>
    <property type="match status" value="1"/>
</dbReference>
<evidence type="ECO:0000313" key="7">
    <source>
        <dbReference type="EMBL" id="KAK7867080.1"/>
    </source>
</evidence>
<dbReference type="PANTHER" id="PTHR13743">
    <property type="entry name" value="BEIGE/BEACH-RELATED"/>
    <property type="match status" value="1"/>
</dbReference>
<dbReference type="AlphaFoldDB" id="A0AAN9VS05"/>
<dbReference type="CDD" id="cd01201">
    <property type="entry name" value="PH_BEACH"/>
    <property type="match status" value="1"/>
</dbReference>
<dbReference type="Gene3D" id="2.130.10.10">
    <property type="entry name" value="YVTN repeat-like/Quinoprotein amine dehydrogenase"/>
    <property type="match status" value="2"/>
</dbReference>
<evidence type="ECO:0008006" key="9">
    <source>
        <dbReference type="Google" id="ProtNLM"/>
    </source>
</evidence>
<feature type="region of interest" description="Disordered" evidence="4">
    <location>
        <begin position="56"/>
        <end position="99"/>
    </location>
</feature>
<dbReference type="Pfam" id="PF02138">
    <property type="entry name" value="Beach"/>
    <property type="match status" value="1"/>
</dbReference>
<keyword evidence="8" id="KW-1185">Reference proteome</keyword>
<keyword evidence="2" id="KW-0677">Repeat</keyword>
<dbReference type="SMART" id="SM00320">
    <property type="entry name" value="WD40"/>
    <property type="match status" value="3"/>
</dbReference>
<feature type="compositionally biased region" description="Gly residues" evidence="4">
    <location>
        <begin position="80"/>
        <end position="91"/>
    </location>
</feature>
<organism evidence="7 8">
    <name type="scientific">Gryllus longicercus</name>
    <dbReference type="NCBI Taxonomy" id="2509291"/>
    <lineage>
        <taxon>Eukaryota</taxon>
        <taxon>Metazoa</taxon>
        <taxon>Ecdysozoa</taxon>
        <taxon>Arthropoda</taxon>
        <taxon>Hexapoda</taxon>
        <taxon>Insecta</taxon>
        <taxon>Pterygota</taxon>
        <taxon>Neoptera</taxon>
        <taxon>Polyneoptera</taxon>
        <taxon>Orthoptera</taxon>
        <taxon>Ensifera</taxon>
        <taxon>Gryllidea</taxon>
        <taxon>Grylloidea</taxon>
        <taxon>Gryllidae</taxon>
        <taxon>Gryllinae</taxon>
        <taxon>Gryllus</taxon>
    </lineage>
</organism>
<feature type="repeat" description="WD" evidence="3">
    <location>
        <begin position="655"/>
        <end position="688"/>
    </location>
</feature>
<dbReference type="Pfam" id="PF20426">
    <property type="entry name" value="NBCH_WD40"/>
    <property type="match status" value="1"/>
</dbReference>
<dbReference type="InterPro" id="IPR011993">
    <property type="entry name" value="PH-like_dom_sf"/>
</dbReference>
<dbReference type="Gene3D" id="2.30.29.30">
    <property type="entry name" value="Pleckstrin-homology domain (PH domain)/Phosphotyrosine-binding domain (PTB)"/>
    <property type="match status" value="1"/>
</dbReference>
<dbReference type="EMBL" id="JAZDUA010000127">
    <property type="protein sequence ID" value="KAK7867080.1"/>
    <property type="molecule type" value="Genomic_DNA"/>
</dbReference>
<dbReference type="SUPFAM" id="SSF50978">
    <property type="entry name" value="WD40 repeat-like"/>
    <property type="match status" value="1"/>
</dbReference>
<feature type="compositionally biased region" description="Acidic residues" evidence="4">
    <location>
        <begin position="60"/>
        <end position="69"/>
    </location>
</feature>
<gene>
    <name evidence="7" type="ORF">R5R35_004016</name>
</gene>
<evidence type="ECO:0000313" key="8">
    <source>
        <dbReference type="Proteomes" id="UP001378592"/>
    </source>
</evidence>
<evidence type="ECO:0000259" key="5">
    <source>
        <dbReference type="PROSITE" id="PS50197"/>
    </source>
</evidence>
<dbReference type="GO" id="GO:0008104">
    <property type="term" value="P:intracellular protein localization"/>
    <property type="evidence" value="ECO:0007669"/>
    <property type="project" value="TreeGrafter"/>
</dbReference>
<protein>
    <recommendedName>
        <fullName evidence="9">Neurobeachin</fullName>
    </recommendedName>
</protein>
<evidence type="ECO:0000256" key="3">
    <source>
        <dbReference type="PROSITE-ProRule" id="PRU00221"/>
    </source>
</evidence>
<dbReference type="PROSITE" id="PS50082">
    <property type="entry name" value="WD_REPEATS_2"/>
    <property type="match status" value="2"/>
</dbReference>
<name>A0AAN9VS05_9ORTH</name>
<dbReference type="SUPFAM" id="SSF50729">
    <property type="entry name" value="PH domain-like"/>
    <property type="match status" value="1"/>
</dbReference>
<dbReference type="InterPro" id="IPR019775">
    <property type="entry name" value="WD40_repeat_CS"/>
</dbReference>
<dbReference type="Pfam" id="PF14844">
    <property type="entry name" value="PH_BEACH"/>
    <property type="match status" value="1"/>
</dbReference>
<dbReference type="SMART" id="SM01026">
    <property type="entry name" value="Beach"/>
    <property type="match status" value="1"/>
</dbReference>
<evidence type="ECO:0000256" key="1">
    <source>
        <dbReference type="ARBA" id="ARBA00022574"/>
    </source>
</evidence>
<feature type="domain" description="BEACH-type PH" evidence="6">
    <location>
        <begin position="95"/>
        <end position="195"/>
    </location>
</feature>
<dbReference type="InterPro" id="IPR001680">
    <property type="entry name" value="WD40_rpt"/>
</dbReference>
<dbReference type="PROSITE" id="PS50294">
    <property type="entry name" value="WD_REPEATS_REGION"/>
    <property type="match status" value="1"/>
</dbReference>
<reference evidence="7 8" key="1">
    <citation type="submission" date="2024-03" db="EMBL/GenBank/DDBJ databases">
        <title>The genome assembly and annotation of the cricket Gryllus longicercus Weissman &amp; Gray.</title>
        <authorList>
            <person name="Szrajer S."/>
            <person name="Gray D."/>
            <person name="Ylla G."/>
        </authorList>
    </citation>
    <scope>NUCLEOTIDE SEQUENCE [LARGE SCALE GENOMIC DNA]</scope>
    <source>
        <strain evidence="7">DAG 2021-001</strain>
        <tissue evidence="7">Whole body minus gut</tissue>
    </source>
</reference>
<comment type="caution">
    <text evidence="7">The sequence shown here is derived from an EMBL/GenBank/DDBJ whole genome shotgun (WGS) entry which is preliminary data.</text>
</comment>
<dbReference type="GO" id="GO:0019901">
    <property type="term" value="F:protein kinase binding"/>
    <property type="evidence" value="ECO:0007669"/>
    <property type="project" value="TreeGrafter"/>
</dbReference>
<feature type="domain" description="BEACH" evidence="5">
    <location>
        <begin position="208"/>
        <end position="500"/>
    </location>
</feature>
<sequence>MRIKLCPNHAFDSHMQASSLRDNAASVKRDSVGPPGAWLWKTQQLPALEIPGAVRREAADDSPPDEDDLLSLMPDAQSEAGGGASAGGAPGGAAAPKDKPLVSESCELVTLMSRVTGRLEVTAALVSFRDTSPVQRGDAAPERMDFKFALSRLREIHLRRYNLRRSALEFFLTDQTNYFLNFSAKTRNKVFTRILALRPPNLSSFSSRSPGEMLRASGLTRKWVQREISNFEYLMHLNTLAGRTYSDLSQYPVFPWILADYTSERLDLDNPASFRDLARPVGVVNPRNEAEVRAKYDSFEDPSGTIAKFHYGTHYSNSAGVLHYLVRVEPFTSLHVELQSGRFDVADRQFHSLPATWRLLMDNPNDVKELTPEFFCFPEFLRNQNKFDLGLLQGTKERVDDVELPRWAHSAEDFIFQHRRALESEYVSAHLHEWIDLIFGYKQKGPKAVEALNVFYYCSYEGAVDLDAIADEKERLAVEGMINNFGQTPIQLLREPHPARLSSADFCARVLRGELRRAPFYAFLDHLRPTPVEVSSDKDPLVFLSAPRSPPRGFLQAGAHDSLVSVSRGGAVGAHTWAAAADRHAPARGFVFDVDPSLASAKTKRTLGNAHHPGQALSSQLFALSHDAKVLYTGGHWDCTLRLYSLAKGKTVAALRRHFDVVTCVALDAVGQYLVTGSRDCTAVVWELVPSGGGAGTAGSTAGAGSATAPLPRPHCTLYGHDRPVSCVCIATELDLVVTGSLDGTVNVHTIEEGQYLRTLEPQSVNGLDLEVSLLALSAQGDIAFAAHDKRSHSVHVYSVNGVSLGSKLVPGRVAGLAVAGDMLVVGDDAGDITISRLLGLPPVYDLPLHVPIQSVVVTAGATHLLVPLRDGRVMVLGVANA</sequence>
<dbReference type="Proteomes" id="UP001378592">
    <property type="component" value="Unassembled WGS sequence"/>
</dbReference>
<dbReference type="InterPro" id="IPR050865">
    <property type="entry name" value="BEACH_Domain"/>
</dbReference>
<keyword evidence="1 3" id="KW-0853">WD repeat</keyword>
<dbReference type="InterPro" id="IPR023362">
    <property type="entry name" value="PH-BEACH_dom"/>
</dbReference>
<dbReference type="PROSITE" id="PS50197">
    <property type="entry name" value="BEACH"/>
    <property type="match status" value="1"/>
</dbReference>
<evidence type="ECO:0000259" key="6">
    <source>
        <dbReference type="PROSITE" id="PS51783"/>
    </source>
</evidence>
<dbReference type="PROSITE" id="PS00678">
    <property type="entry name" value="WD_REPEATS_1"/>
    <property type="match status" value="1"/>
</dbReference>
<dbReference type="PROSITE" id="PS51783">
    <property type="entry name" value="PH_BEACH"/>
    <property type="match status" value="1"/>
</dbReference>
<dbReference type="GO" id="GO:0005829">
    <property type="term" value="C:cytosol"/>
    <property type="evidence" value="ECO:0007669"/>
    <property type="project" value="TreeGrafter"/>
</dbReference>
<dbReference type="InterPro" id="IPR036322">
    <property type="entry name" value="WD40_repeat_dom_sf"/>
</dbReference>
<dbReference type="InterPro" id="IPR000409">
    <property type="entry name" value="BEACH_dom"/>
</dbReference>
<dbReference type="GO" id="GO:0016020">
    <property type="term" value="C:membrane"/>
    <property type="evidence" value="ECO:0007669"/>
    <property type="project" value="TreeGrafter"/>
</dbReference>
<evidence type="ECO:0000256" key="2">
    <source>
        <dbReference type="ARBA" id="ARBA00022737"/>
    </source>
</evidence>
<proteinExistence type="predicted"/>
<feature type="repeat" description="WD" evidence="3">
    <location>
        <begin position="718"/>
        <end position="759"/>
    </location>
</feature>
<dbReference type="InterPro" id="IPR015943">
    <property type="entry name" value="WD40/YVTN_repeat-like_dom_sf"/>
</dbReference>
<dbReference type="InterPro" id="IPR046851">
    <property type="entry name" value="NBCH_WD40"/>
</dbReference>
<accession>A0AAN9VS05</accession>
<dbReference type="InterPro" id="IPR036372">
    <property type="entry name" value="BEACH_dom_sf"/>
</dbReference>